<organism evidence="10 11">
    <name type="scientific">Clostridium felsineum</name>
    <dbReference type="NCBI Taxonomy" id="36839"/>
    <lineage>
        <taxon>Bacteria</taxon>
        <taxon>Bacillati</taxon>
        <taxon>Bacillota</taxon>
        <taxon>Clostridia</taxon>
        <taxon>Eubacteriales</taxon>
        <taxon>Clostridiaceae</taxon>
        <taxon>Clostridium</taxon>
    </lineage>
</organism>
<dbReference type="InterPro" id="IPR018062">
    <property type="entry name" value="HTH_AraC-typ_CS"/>
</dbReference>
<keyword evidence="6" id="KW-0805">Transcription regulation</keyword>
<protein>
    <recommendedName>
        <fullName evidence="2">Stage 0 sporulation protein A homolog</fullName>
    </recommendedName>
</protein>
<accession>A0A1S8M981</accession>
<comment type="function">
    <text evidence="9">May play the central regulatory role in sporulation. It may be an element of the effector pathway responsible for the activation of sporulation genes in response to nutritional stress. Spo0A may act in concert with spo0H (a sigma factor) to control the expression of some genes that are critical to the sporulation process.</text>
</comment>
<keyword evidence="7" id="KW-0238">DNA-binding</keyword>
<dbReference type="InterPro" id="IPR009057">
    <property type="entry name" value="Homeodomain-like_sf"/>
</dbReference>
<dbReference type="InterPro" id="IPR018060">
    <property type="entry name" value="HTH_AraC"/>
</dbReference>
<keyword evidence="4" id="KW-0597">Phosphoprotein</keyword>
<dbReference type="RefSeq" id="WP_077833847.1">
    <property type="nucleotide sequence ID" value="NZ_CP096983.1"/>
</dbReference>
<reference evidence="10 11" key="1">
    <citation type="submission" date="2022-04" db="EMBL/GenBank/DDBJ databases">
        <title>Genome sequence of C. roseum typestrain.</title>
        <authorList>
            <person name="Poehlein A."/>
            <person name="Schoch T."/>
            <person name="Duerre P."/>
            <person name="Daniel R."/>
        </authorList>
    </citation>
    <scope>NUCLEOTIDE SEQUENCE [LARGE SCALE GENOMIC DNA]</scope>
    <source>
        <strain evidence="10 11">DSM 7320</strain>
    </source>
</reference>
<gene>
    <name evidence="10" type="primary">rssB_4</name>
    <name evidence="10" type="ORF">CROST_031620</name>
</gene>
<dbReference type="PROSITE" id="PS01124">
    <property type="entry name" value="HTH_ARAC_FAMILY_2"/>
    <property type="match status" value="1"/>
</dbReference>
<evidence type="ECO:0000256" key="2">
    <source>
        <dbReference type="ARBA" id="ARBA00018672"/>
    </source>
</evidence>
<dbReference type="GO" id="GO:0043565">
    <property type="term" value="F:sequence-specific DNA binding"/>
    <property type="evidence" value="ECO:0007669"/>
    <property type="project" value="InterPro"/>
</dbReference>
<dbReference type="PANTHER" id="PTHR42713:SF3">
    <property type="entry name" value="TRANSCRIPTIONAL REGULATORY PROTEIN HPTR"/>
    <property type="match status" value="1"/>
</dbReference>
<keyword evidence="5" id="KW-0902">Two-component regulatory system</keyword>
<dbReference type="InterPro" id="IPR001789">
    <property type="entry name" value="Sig_transdc_resp-reg_receiver"/>
</dbReference>
<proteinExistence type="predicted"/>
<dbReference type="InterPro" id="IPR051552">
    <property type="entry name" value="HptR"/>
</dbReference>
<dbReference type="Pfam" id="PF12833">
    <property type="entry name" value="HTH_18"/>
    <property type="match status" value="1"/>
</dbReference>
<dbReference type="CDD" id="cd17536">
    <property type="entry name" value="REC_YesN-like"/>
    <property type="match status" value="1"/>
</dbReference>
<dbReference type="Gene3D" id="1.10.10.60">
    <property type="entry name" value="Homeodomain-like"/>
    <property type="match status" value="2"/>
</dbReference>
<dbReference type="GO" id="GO:0005737">
    <property type="term" value="C:cytoplasm"/>
    <property type="evidence" value="ECO:0007669"/>
    <property type="project" value="UniProtKB-SubCell"/>
</dbReference>
<evidence type="ECO:0000256" key="5">
    <source>
        <dbReference type="ARBA" id="ARBA00023012"/>
    </source>
</evidence>
<dbReference type="STRING" id="84029.CROST_09520"/>
<keyword evidence="8" id="KW-0804">Transcription</keyword>
<evidence type="ECO:0000256" key="6">
    <source>
        <dbReference type="ARBA" id="ARBA00023015"/>
    </source>
</evidence>
<name>A0A1S8M981_9CLOT</name>
<evidence type="ECO:0000256" key="9">
    <source>
        <dbReference type="ARBA" id="ARBA00024867"/>
    </source>
</evidence>
<dbReference type="PANTHER" id="PTHR42713">
    <property type="entry name" value="HISTIDINE KINASE-RELATED"/>
    <property type="match status" value="1"/>
</dbReference>
<dbReference type="Gene3D" id="3.40.50.2300">
    <property type="match status" value="1"/>
</dbReference>
<dbReference type="KEGG" id="crw:CROST_031620"/>
<dbReference type="SUPFAM" id="SSF46689">
    <property type="entry name" value="Homeodomain-like"/>
    <property type="match status" value="2"/>
</dbReference>
<dbReference type="Proteomes" id="UP000190951">
    <property type="component" value="Chromosome"/>
</dbReference>
<dbReference type="SMART" id="SM00342">
    <property type="entry name" value="HTH_ARAC"/>
    <property type="match status" value="1"/>
</dbReference>
<dbReference type="InterPro" id="IPR020449">
    <property type="entry name" value="Tscrpt_reg_AraC-type_HTH"/>
</dbReference>
<dbReference type="AlphaFoldDB" id="A0A1S8M981"/>
<evidence type="ECO:0000256" key="3">
    <source>
        <dbReference type="ARBA" id="ARBA00022490"/>
    </source>
</evidence>
<keyword evidence="3" id="KW-0963">Cytoplasm</keyword>
<dbReference type="InterPro" id="IPR011006">
    <property type="entry name" value="CheY-like_superfamily"/>
</dbReference>
<dbReference type="GO" id="GO:0000160">
    <property type="term" value="P:phosphorelay signal transduction system"/>
    <property type="evidence" value="ECO:0007669"/>
    <property type="project" value="UniProtKB-KW"/>
</dbReference>
<evidence type="ECO:0000256" key="8">
    <source>
        <dbReference type="ARBA" id="ARBA00023163"/>
    </source>
</evidence>
<dbReference type="PROSITE" id="PS50110">
    <property type="entry name" value="RESPONSE_REGULATORY"/>
    <property type="match status" value="1"/>
</dbReference>
<evidence type="ECO:0000256" key="4">
    <source>
        <dbReference type="ARBA" id="ARBA00022553"/>
    </source>
</evidence>
<dbReference type="GO" id="GO:0003700">
    <property type="term" value="F:DNA-binding transcription factor activity"/>
    <property type="evidence" value="ECO:0007669"/>
    <property type="project" value="InterPro"/>
</dbReference>
<evidence type="ECO:0000313" key="11">
    <source>
        <dbReference type="Proteomes" id="UP000190951"/>
    </source>
</evidence>
<evidence type="ECO:0000256" key="1">
    <source>
        <dbReference type="ARBA" id="ARBA00004496"/>
    </source>
</evidence>
<dbReference type="Pfam" id="PF00072">
    <property type="entry name" value="Response_reg"/>
    <property type="match status" value="1"/>
</dbReference>
<sequence>MYSVMIVDDEPLIRTGLNKTVKWEEYGFKVICECSNGEEAIEELRKQKIDFIITDIKMNRVSGIDILRIVRNMKLNTIVVLLSGYDEFSYAQEGLRLGAFDYILKPLNTEKLQNVLVNAYKKLAENDRKSYEFKLNKTISRERILYDLLKGKNLIDMDEYILKYKLPLIKDKVQVAIVEINKLVISSEKLIENDQCNYLERAIDNAIKMELINKGITHYSIVDGDLGRKFIIVQADWKIEIAVLDNMFTGALKSILRTCNDDLGIVVNIGIGKGYSKIYFLYKSCINAKEALSYKYILGTNRVIHFEELKEMSNRNFIYPEQQEKILVEYIIEGKDDSINILKELIKEIAQVMNFDVFRINMIITQVINNIYTKVLKKYNALKELYNLSEIVKVGFLGNETLSNIEEKLIDNVSSLINVIKEYKLNQRNNVVQKACEYILKHVNEDITLTSISNHLNISKNYFCSIFKQQTGENFLEYLTKVKMDRAKILLKNYDYKVYEVSDMLGYKETGYFSKLFKKHTGNTPIEYKKYGK</sequence>
<dbReference type="SMART" id="SM00448">
    <property type="entry name" value="REC"/>
    <property type="match status" value="1"/>
</dbReference>
<dbReference type="PRINTS" id="PR00032">
    <property type="entry name" value="HTHARAC"/>
</dbReference>
<evidence type="ECO:0000313" key="10">
    <source>
        <dbReference type="EMBL" id="URZ12440.1"/>
    </source>
</evidence>
<evidence type="ECO:0000256" key="7">
    <source>
        <dbReference type="ARBA" id="ARBA00023125"/>
    </source>
</evidence>
<keyword evidence="11" id="KW-1185">Reference proteome</keyword>
<dbReference type="SUPFAM" id="SSF52172">
    <property type="entry name" value="CheY-like"/>
    <property type="match status" value="1"/>
</dbReference>
<dbReference type="PROSITE" id="PS00041">
    <property type="entry name" value="HTH_ARAC_FAMILY_1"/>
    <property type="match status" value="1"/>
</dbReference>
<dbReference type="EMBL" id="CP096983">
    <property type="protein sequence ID" value="URZ12440.1"/>
    <property type="molecule type" value="Genomic_DNA"/>
</dbReference>
<comment type="subcellular location">
    <subcellularLocation>
        <location evidence="1">Cytoplasm</location>
    </subcellularLocation>
</comment>